<evidence type="ECO:0000313" key="3">
    <source>
        <dbReference type="Proteomes" id="UP000306102"/>
    </source>
</evidence>
<dbReference type="InterPro" id="IPR046349">
    <property type="entry name" value="C1-like_sf"/>
</dbReference>
<name>A0A4S4EV54_CAMSN</name>
<dbReference type="EMBL" id="SDRB02002072">
    <property type="protein sequence ID" value="THG20186.1"/>
    <property type="molecule type" value="Genomic_DNA"/>
</dbReference>
<evidence type="ECO:0000256" key="1">
    <source>
        <dbReference type="SAM" id="Coils"/>
    </source>
</evidence>
<sequence length="668" mass="76574">MATRTKNSVPKHFLHKHALELNDKMEEYEVKCRVCKQGISDWQHYRWSDDFCTTRIHEYPCSEIPFQIDHHPLHPHHSSLFASSGSLHPNRSDVCGNSCEEAFKYKCIDCPFMLDVKCAPLTSTATKKIQFQKQQQQQPNHFHPLILCDMVKSFDYTCCCCGLSIDGDCVYVCLQCKGLLHNSCADLPLEIKHPFHSSHPLVLSQPLENKFFCCSVCDQLCCSKGVENHSLWKKVICSKLGLSVNNSWLVEIEILNKISKVWKGIAMNGLLKLESISKAVGNQGMKRQQKDKLLLKLHEYVLSMDNLLQFHVKLHEHIALVHDTQFGTHVAFEYESLVLTLKDFLDSFTEDENKEVQGLFEAYRRDVRGESGILSKILNPNTNLGFEKGYNYAHLDQVSAWIVKKYVSRVEVAMPWEKWDTTSKVIKDGHYMILENQISILKALFSKYTDFSIGSRLGTKATMLFVMTVCEAIHNMCNTKVMDITTSLLLTWFHSFAVAQYANFEILFVTDHLTKLVRAHVGFQVGHDVLVDLNLAEYIAQITKQHEGIDSKDIAIIEEDEESVDSEELTIIEEDEEIVDSKELAIIEEDKETVDSEELAIIEDKETHYLREKVDSMQLTIIKLDEAIKDLEKKKQALLKKREDWCIRKECLIDALELKGQMAGTSLL</sequence>
<gene>
    <name evidence="2" type="ORF">TEA_005571</name>
</gene>
<dbReference type="SUPFAM" id="SSF57889">
    <property type="entry name" value="Cysteine-rich domain"/>
    <property type="match status" value="2"/>
</dbReference>
<keyword evidence="1" id="KW-0175">Coiled coil</keyword>
<proteinExistence type="predicted"/>
<dbReference type="STRING" id="542762.A0A4S4EV54"/>
<dbReference type="AlphaFoldDB" id="A0A4S4EV54"/>
<evidence type="ECO:0000313" key="2">
    <source>
        <dbReference type="EMBL" id="THG20186.1"/>
    </source>
</evidence>
<accession>A0A4S4EV54</accession>
<protein>
    <recommendedName>
        <fullName evidence="4">DC1 domain-containing protein</fullName>
    </recommendedName>
</protein>
<dbReference type="Proteomes" id="UP000306102">
    <property type="component" value="Unassembled WGS sequence"/>
</dbReference>
<organism evidence="2 3">
    <name type="scientific">Camellia sinensis var. sinensis</name>
    <name type="common">China tea</name>
    <dbReference type="NCBI Taxonomy" id="542762"/>
    <lineage>
        <taxon>Eukaryota</taxon>
        <taxon>Viridiplantae</taxon>
        <taxon>Streptophyta</taxon>
        <taxon>Embryophyta</taxon>
        <taxon>Tracheophyta</taxon>
        <taxon>Spermatophyta</taxon>
        <taxon>Magnoliopsida</taxon>
        <taxon>eudicotyledons</taxon>
        <taxon>Gunneridae</taxon>
        <taxon>Pentapetalae</taxon>
        <taxon>asterids</taxon>
        <taxon>Ericales</taxon>
        <taxon>Theaceae</taxon>
        <taxon>Camellia</taxon>
    </lineage>
</organism>
<dbReference type="PANTHER" id="PTHR46288:SF70">
    <property type="entry name" value="CYSTEINE_HISTIDINE-RICH C1 DOMAIN FAMILY PROTEIN"/>
    <property type="match status" value="1"/>
</dbReference>
<keyword evidence="3" id="KW-1185">Reference proteome</keyword>
<dbReference type="PANTHER" id="PTHR46288">
    <property type="entry name" value="PHORBOL-ESTER/DAG-TYPE DOMAIN-CONTAINING PROTEIN"/>
    <property type="match status" value="1"/>
</dbReference>
<feature type="coiled-coil region" evidence="1">
    <location>
        <begin position="614"/>
        <end position="648"/>
    </location>
</feature>
<comment type="caution">
    <text evidence="2">The sequence shown here is derived from an EMBL/GenBank/DDBJ whole genome shotgun (WGS) entry which is preliminary data.</text>
</comment>
<reference evidence="2 3" key="1">
    <citation type="journal article" date="2018" name="Proc. Natl. Acad. Sci. U.S.A.">
        <title>Draft genome sequence of Camellia sinensis var. sinensis provides insights into the evolution of the tea genome and tea quality.</title>
        <authorList>
            <person name="Wei C."/>
            <person name="Yang H."/>
            <person name="Wang S."/>
            <person name="Zhao J."/>
            <person name="Liu C."/>
            <person name="Gao L."/>
            <person name="Xia E."/>
            <person name="Lu Y."/>
            <person name="Tai Y."/>
            <person name="She G."/>
            <person name="Sun J."/>
            <person name="Cao H."/>
            <person name="Tong W."/>
            <person name="Gao Q."/>
            <person name="Li Y."/>
            <person name="Deng W."/>
            <person name="Jiang X."/>
            <person name="Wang W."/>
            <person name="Chen Q."/>
            <person name="Zhang S."/>
            <person name="Li H."/>
            <person name="Wu J."/>
            <person name="Wang P."/>
            <person name="Li P."/>
            <person name="Shi C."/>
            <person name="Zheng F."/>
            <person name="Jian J."/>
            <person name="Huang B."/>
            <person name="Shan D."/>
            <person name="Shi M."/>
            <person name="Fang C."/>
            <person name="Yue Y."/>
            <person name="Li F."/>
            <person name="Li D."/>
            <person name="Wei S."/>
            <person name="Han B."/>
            <person name="Jiang C."/>
            <person name="Yin Y."/>
            <person name="Xia T."/>
            <person name="Zhang Z."/>
            <person name="Bennetzen J.L."/>
            <person name="Zhao S."/>
            <person name="Wan X."/>
        </authorList>
    </citation>
    <scope>NUCLEOTIDE SEQUENCE [LARGE SCALE GENOMIC DNA]</scope>
    <source>
        <strain evidence="3">cv. Shuchazao</strain>
        <tissue evidence="2">Leaf</tissue>
    </source>
</reference>
<evidence type="ECO:0008006" key="4">
    <source>
        <dbReference type="Google" id="ProtNLM"/>
    </source>
</evidence>